<reference evidence="1" key="1">
    <citation type="submission" date="2019-10" db="EMBL/GenBank/DDBJ databases">
        <authorList>
            <consortium name="DOE Joint Genome Institute"/>
            <person name="Kuo A."/>
            <person name="Miyauchi S."/>
            <person name="Kiss E."/>
            <person name="Drula E."/>
            <person name="Kohler A."/>
            <person name="Sanchez-Garcia M."/>
            <person name="Andreopoulos B."/>
            <person name="Barry K.W."/>
            <person name="Bonito G."/>
            <person name="Buee M."/>
            <person name="Carver A."/>
            <person name="Chen C."/>
            <person name="Cichocki N."/>
            <person name="Clum A."/>
            <person name="Culley D."/>
            <person name="Crous P.W."/>
            <person name="Fauchery L."/>
            <person name="Girlanda M."/>
            <person name="Hayes R."/>
            <person name="Keri Z."/>
            <person name="Labutti K."/>
            <person name="Lipzen A."/>
            <person name="Lombard V."/>
            <person name="Magnuson J."/>
            <person name="Maillard F."/>
            <person name="Morin E."/>
            <person name="Murat C."/>
            <person name="Nolan M."/>
            <person name="Ohm R."/>
            <person name="Pangilinan J."/>
            <person name="Pereira M."/>
            <person name="Perotto S."/>
            <person name="Peter M."/>
            <person name="Riley R."/>
            <person name="Sitrit Y."/>
            <person name="Stielow B."/>
            <person name="Szollosi G."/>
            <person name="Zifcakova L."/>
            <person name="Stursova M."/>
            <person name="Spatafora J.W."/>
            <person name="Tedersoo L."/>
            <person name="Vaario L.-M."/>
            <person name="Yamada A."/>
            <person name="Yan M."/>
            <person name="Wang P."/>
            <person name="Xu J."/>
            <person name="Bruns T."/>
            <person name="Baldrian P."/>
            <person name="Vilgalys R."/>
            <person name="Henrissat B."/>
            <person name="Grigoriev I.V."/>
            <person name="Hibbett D."/>
            <person name="Nagy L.G."/>
            <person name="Martin F.M."/>
        </authorList>
    </citation>
    <scope>NUCLEOTIDE SEQUENCE</scope>
    <source>
        <strain evidence="1">P2</strain>
    </source>
</reference>
<gene>
    <name evidence="1" type="ORF">BDM02DRAFT_1762344</name>
</gene>
<organism evidence="1 2">
    <name type="scientific">Thelephora ganbajun</name>
    <name type="common">Ganba fungus</name>
    <dbReference type="NCBI Taxonomy" id="370292"/>
    <lineage>
        <taxon>Eukaryota</taxon>
        <taxon>Fungi</taxon>
        <taxon>Dikarya</taxon>
        <taxon>Basidiomycota</taxon>
        <taxon>Agaricomycotina</taxon>
        <taxon>Agaricomycetes</taxon>
        <taxon>Thelephorales</taxon>
        <taxon>Thelephoraceae</taxon>
        <taxon>Thelephora</taxon>
    </lineage>
</organism>
<dbReference type="EMBL" id="MU117994">
    <property type="protein sequence ID" value="KAF9649701.1"/>
    <property type="molecule type" value="Genomic_DNA"/>
</dbReference>
<proteinExistence type="predicted"/>
<evidence type="ECO:0000313" key="2">
    <source>
        <dbReference type="Proteomes" id="UP000886501"/>
    </source>
</evidence>
<sequence>MAATTQSSLRSSIPNYQAHQSNNTIVAHSQLPPHHQPNQPRRNPSSKQRFLLEFSQCLVDFVVQLLPTVEELAVKEDVRKLLERLIRTIEPESRLLSFGSTANGFSLRNSDMDLCCLIDSDERTTASNLVTLLGDLLERETKFHVKPLPHARIPIVKLTLDPSPGLPFGIACDIGFENRLALENTRLLMCYAMIDPARVRTMVLFLKVWSKRRRINSPYHGTLSSYGYVLLVLYFLIHVKNPPVLPNLQQMSPIRPVSKEEIHLNGFNIWFFDDIELLRQRWQSANTETVAELLIDFFKYFSREFSYSLGVASIRAGLLKKESKGWSTEPDPITRRERNRFGIEDPFETDFNVARCVTKEGLFVIRGEFMRASRVFSARPERAIVALAQLCEERKDDEIVQPDGSNQTSPFIPPRMSPAPAQTSYTVGGSPARLNADAAPHVPQFVRNLAYQQQAIAQRLPTLPEHATADHPDWNDPMGAPNVIRSGYTDGLDCTYLPNAVHGVSNDVSSDTSDVITDDEMMEAFLDSVDDVRSYTDESLEFTRASSPASSQLPASSPIPPDSDDIPKSPSQALLDNHLSDASGSKPNNTPLRFEHVSPPLIHLEPPQPAHVIPSRIDTVKRVTPEHTSLSALTIPFGYIYSSSASRAYYHRQSASSSSSPHFSNPGHQRQQSPQHFSHHQSPQTVFYETTGPIPFKHSNHINHLSHCNDVEPPMTYPYHYAYYSASPLHLRSEHPPQQQQHYVGPIPGPSRQSVFGAGGESTSVKSLPQHVLSARKRNSRRNSMSDGSNGKLSWKEVSGSTNGNTRSNTPTTSSMTPPPHPRSLSREGSNSSRPPSRTQRSHSNSSVTVKSGTKQHQHGGHGQGIQQQQQSYRLHNGSVPSSPIVHQDPSSPSSSPLQQQHQLPSPSTSKPHLRKDPGNSPLSGIHLNSPRRGSSGQLSNPQGDVSNDEVLNATCNSRTTGSPCASVSNGSATTGSAIDSSPGSISSTSSSLQSAFNRSMTDDSGFEVVSPFQSRIGRLPPSQHEYVVRRNGDGGVTTDGVSEEYRMMRQNLQELRTQKERSSTKDWQTLQGGRSDPVGVQQGVDSQAQLQSEENTRRIRQAWKEYQARRVVDGNGVVYHQPQMGMTVDTEGRKVLAVGEKHGKKW</sequence>
<accession>A0ACB6ZJ50</accession>
<dbReference type="Proteomes" id="UP000886501">
    <property type="component" value="Unassembled WGS sequence"/>
</dbReference>
<comment type="caution">
    <text evidence="1">The sequence shown here is derived from an EMBL/GenBank/DDBJ whole genome shotgun (WGS) entry which is preliminary data.</text>
</comment>
<evidence type="ECO:0000313" key="1">
    <source>
        <dbReference type="EMBL" id="KAF9649701.1"/>
    </source>
</evidence>
<protein>
    <submittedName>
        <fullName evidence="1">Uncharacterized protein</fullName>
    </submittedName>
</protein>
<reference evidence="1" key="2">
    <citation type="journal article" date="2020" name="Nat. Commun.">
        <title>Large-scale genome sequencing of mycorrhizal fungi provides insights into the early evolution of symbiotic traits.</title>
        <authorList>
            <person name="Miyauchi S."/>
            <person name="Kiss E."/>
            <person name="Kuo A."/>
            <person name="Drula E."/>
            <person name="Kohler A."/>
            <person name="Sanchez-Garcia M."/>
            <person name="Morin E."/>
            <person name="Andreopoulos B."/>
            <person name="Barry K.W."/>
            <person name="Bonito G."/>
            <person name="Buee M."/>
            <person name="Carver A."/>
            <person name="Chen C."/>
            <person name="Cichocki N."/>
            <person name="Clum A."/>
            <person name="Culley D."/>
            <person name="Crous P.W."/>
            <person name="Fauchery L."/>
            <person name="Girlanda M."/>
            <person name="Hayes R.D."/>
            <person name="Keri Z."/>
            <person name="LaButti K."/>
            <person name="Lipzen A."/>
            <person name="Lombard V."/>
            <person name="Magnuson J."/>
            <person name="Maillard F."/>
            <person name="Murat C."/>
            <person name="Nolan M."/>
            <person name="Ohm R.A."/>
            <person name="Pangilinan J."/>
            <person name="Pereira M.F."/>
            <person name="Perotto S."/>
            <person name="Peter M."/>
            <person name="Pfister S."/>
            <person name="Riley R."/>
            <person name="Sitrit Y."/>
            <person name="Stielow J.B."/>
            <person name="Szollosi G."/>
            <person name="Zifcakova L."/>
            <person name="Stursova M."/>
            <person name="Spatafora J.W."/>
            <person name="Tedersoo L."/>
            <person name="Vaario L.M."/>
            <person name="Yamada A."/>
            <person name="Yan M."/>
            <person name="Wang P."/>
            <person name="Xu J."/>
            <person name="Bruns T."/>
            <person name="Baldrian P."/>
            <person name="Vilgalys R."/>
            <person name="Dunand C."/>
            <person name="Henrissat B."/>
            <person name="Grigoriev I.V."/>
            <person name="Hibbett D."/>
            <person name="Nagy L.G."/>
            <person name="Martin F.M."/>
        </authorList>
    </citation>
    <scope>NUCLEOTIDE SEQUENCE</scope>
    <source>
        <strain evidence="1">P2</strain>
    </source>
</reference>
<keyword evidence="2" id="KW-1185">Reference proteome</keyword>
<name>A0ACB6ZJ50_THEGA</name>